<keyword evidence="2" id="KW-0547">Nucleotide-binding</keyword>
<dbReference type="CDD" id="cd01856">
    <property type="entry name" value="YlqF"/>
    <property type="match status" value="1"/>
</dbReference>
<dbReference type="GO" id="GO:0005743">
    <property type="term" value="C:mitochondrial inner membrane"/>
    <property type="evidence" value="ECO:0007669"/>
    <property type="project" value="UniProtKB-SubCell"/>
</dbReference>
<reference evidence="9" key="1">
    <citation type="submission" date="2022-03" db="EMBL/GenBank/DDBJ databases">
        <authorList>
            <person name="Martin C."/>
        </authorList>
    </citation>
    <scope>NUCLEOTIDE SEQUENCE</scope>
</reference>
<dbReference type="InterPro" id="IPR030378">
    <property type="entry name" value="G_CP_dom"/>
</dbReference>
<accession>A0A8J1Y015</accession>
<gene>
    <name evidence="9" type="ORF">OFUS_LOCUS1229</name>
</gene>
<dbReference type="SUPFAM" id="SSF52540">
    <property type="entry name" value="P-loop containing nucleoside triphosphate hydrolases"/>
    <property type="match status" value="1"/>
</dbReference>
<keyword evidence="4" id="KW-0809">Transit peptide</keyword>
<dbReference type="InterPro" id="IPR006073">
    <property type="entry name" value="GTP-bd"/>
</dbReference>
<evidence type="ECO:0000256" key="7">
    <source>
        <dbReference type="ARBA" id="ARBA00023136"/>
    </source>
</evidence>
<keyword evidence="6" id="KW-0342">GTP-binding</keyword>
<dbReference type="PANTHER" id="PTHR45782">
    <property type="entry name" value="MITOCHONDRIAL RIBOSOME-ASSOCIATED GTPASE 1"/>
    <property type="match status" value="1"/>
</dbReference>
<comment type="subcellular location">
    <subcellularLocation>
        <location evidence="1">Mitochondrion inner membrane</location>
        <topology evidence="1">Peripheral membrane protein</topology>
        <orientation evidence="1">Matrix side</orientation>
    </subcellularLocation>
</comment>
<organism evidence="9 10">
    <name type="scientific">Owenia fusiformis</name>
    <name type="common">Polychaete worm</name>
    <dbReference type="NCBI Taxonomy" id="6347"/>
    <lineage>
        <taxon>Eukaryota</taxon>
        <taxon>Metazoa</taxon>
        <taxon>Spiralia</taxon>
        <taxon>Lophotrochozoa</taxon>
        <taxon>Annelida</taxon>
        <taxon>Polychaeta</taxon>
        <taxon>Sedentaria</taxon>
        <taxon>Canalipalpata</taxon>
        <taxon>Sabellida</taxon>
        <taxon>Oweniida</taxon>
        <taxon>Oweniidae</taxon>
        <taxon>Owenia</taxon>
    </lineage>
</organism>
<dbReference type="PROSITE" id="PS51721">
    <property type="entry name" value="G_CP"/>
    <property type="match status" value="1"/>
</dbReference>
<evidence type="ECO:0000256" key="3">
    <source>
        <dbReference type="ARBA" id="ARBA00022792"/>
    </source>
</evidence>
<keyword evidence="10" id="KW-1185">Reference proteome</keyword>
<keyword evidence="7" id="KW-0472">Membrane</keyword>
<protein>
    <submittedName>
        <fullName evidence="9">Uncharacterized protein</fullName>
    </submittedName>
</protein>
<dbReference type="FunFam" id="1.10.1580.10:FF:000004">
    <property type="entry name" value="Mitochondrial GTPase 1"/>
    <property type="match status" value="1"/>
</dbReference>
<dbReference type="PANTHER" id="PTHR45782:SF4">
    <property type="entry name" value="MITOCHONDRIAL RIBOSOME-ASSOCIATED GTPASE 1"/>
    <property type="match status" value="1"/>
</dbReference>
<dbReference type="EMBL" id="CAIIXF020000001">
    <property type="protein sequence ID" value="CAH1773658.1"/>
    <property type="molecule type" value="Genomic_DNA"/>
</dbReference>
<evidence type="ECO:0000256" key="5">
    <source>
        <dbReference type="ARBA" id="ARBA00023128"/>
    </source>
</evidence>
<keyword evidence="3" id="KW-0999">Mitochondrion inner membrane</keyword>
<evidence type="ECO:0000256" key="2">
    <source>
        <dbReference type="ARBA" id="ARBA00022741"/>
    </source>
</evidence>
<evidence type="ECO:0000313" key="9">
    <source>
        <dbReference type="EMBL" id="CAH1773658.1"/>
    </source>
</evidence>
<keyword evidence="5" id="KW-0496">Mitochondrion</keyword>
<dbReference type="GO" id="GO:0005525">
    <property type="term" value="F:GTP binding"/>
    <property type="evidence" value="ECO:0007669"/>
    <property type="project" value="UniProtKB-KW"/>
</dbReference>
<evidence type="ECO:0000256" key="4">
    <source>
        <dbReference type="ARBA" id="ARBA00022946"/>
    </source>
</evidence>
<name>A0A8J1Y015_OWEFU</name>
<comment type="caution">
    <text evidence="9">The sequence shown here is derived from an EMBL/GenBank/DDBJ whole genome shotgun (WGS) entry which is preliminary data.</text>
</comment>
<dbReference type="Gene3D" id="3.40.50.300">
    <property type="entry name" value="P-loop containing nucleotide triphosphate hydrolases"/>
    <property type="match status" value="1"/>
</dbReference>
<evidence type="ECO:0000313" key="10">
    <source>
        <dbReference type="Proteomes" id="UP000749559"/>
    </source>
</evidence>
<dbReference type="Proteomes" id="UP000749559">
    <property type="component" value="Unassembled WGS sequence"/>
</dbReference>
<dbReference type="Gene3D" id="1.10.1580.10">
    <property type="match status" value="1"/>
</dbReference>
<evidence type="ECO:0000256" key="8">
    <source>
        <dbReference type="ARBA" id="ARBA00045284"/>
    </source>
</evidence>
<dbReference type="InterPro" id="IPR023179">
    <property type="entry name" value="GTP-bd_ortho_bundle_sf"/>
</dbReference>
<dbReference type="FunFam" id="3.40.50.300:FF:000876">
    <property type="entry name" value="Mitochondrial GTPase 1"/>
    <property type="match status" value="1"/>
</dbReference>
<dbReference type="InterPro" id="IPR027417">
    <property type="entry name" value="P-loop_NTPase"/>
</dbReference>
<evidence type="ECO:0000256" key="1">
    <source>
        <dbReference type="ARBA" id="ARBA00004443"/>
    </source>
</evidence>
<sequence>MTTSSDRPKRTPKSLNATTLSSKYIESRASIMSKAASALKFRRKFTFATKDVTHWFPGHMMKGMKQMQSKLQDVDLIVEIHDARIPFSGRNPKFRDTLLVRPHLFILNKMDLADLSNKDQIEEQLRKEGVENVMYTNSKDGHNKTIMKEIVPAFKKLIESEDRYNRAQEVDFNLMILGVPNVGKSSFINAIRQTQLKKGGKATSVGAVPGITRSVLERIRVCNRPKIYVFDTPGIMNPNIKDVEVGMKLALCANLKDHLVGPDVIVDYMLYWLNKHKQFDYVDHFKLSAPTDDVTLFLAHVAKEQGYIEKRKAVVGGYMYRWNFDAASAIALRAFREGKLGKVMLDTNYIHSKVT</sequence>
<comment type="function">
    <text evidence="8">Plays a role in the regulation of the mitochondrial ribosome assembly and of translational activity. Displays mitochondrial GTPase activity.</text>
</comment>
<dbReference type="OrthoDB" id="269151at2759"/>
<dbReference type="AlphaFoldDB" id="A0A8J1Y015"/>
<dbReference type="GO" id="GO:0003924">
    <property type="term" value="F:GTPase activity"/>
    <property type="evidence" value="ECO:0007669"/>
    <property type="project" value="TreeGrafter"/>
</dbReference>
<proteinExistence type="predicted"/>
<dbReference type="GO" id="GO:0032543">
    <property type="term" value="P:mitochondrial translation"/>
    <property type="evidence" value="ECO:0007669"/>
    <property type="project" value="TreeGrafter"/>
</dbReference>
<evidence type="ECO:0000256" key="6">
    <source>
        <dbReference type="ARBA" id="ARBA00023134"/>
    </source>
</evidence>
<dbReference type="Pfam" id="PF01926">
    <property type="entry name" value="MMR_HSR1"/>
    <property type="match status" value="1"/>
</dbReference>